<evidence type="ECO:0000313" key="6">
    <source>
        <dbReference type="EMBL" id="OGY89281.1"/>
    </source>
</evidence>
<evidence type="ECO:0000259" key="5">
    <source>
        <dbReference type="PROSITE" id="PS51747"/>
    </source>
</evidence>
<feature type="binding site" evidence="4">
    <location>
        <position position="107"/>
    </location>
    <ligand>
        <name>Zn(2+)</name>
        <dbReference type="ChEBI" id="CHEBI:29105"/>
        <note>catalytic</note>
    </ligand>
</feature>
<accession>A0A1G2BJD7</accession>
<feature type="active site" description="Proton donor" evidence="3">
    <location>
        <position position="81"/>
    </location>
</feature>
<protein>
    <submittedName>
        <fullName evidence="6">dCMP deaminase</fullName>
    </submittedName>
</protein>
<dbReference type="Gene3D" id="3.40.140.10">
    <property type="entry name" value="Cytidine Deaminase, domain 2"/>
    <property type="match status" value="1"/>
</dbReference>
<name>A0A1G2BJD7_9BACT</name>
<evidence type="ECO:0000256" key="2">
    <source>
        <dbReference type="ARBA" id="ARBA00022801"/>
    </source>
</evidence>
<dbReference type="CDD" id="cd01286">
    <property type="entry name" value="deoxycytidylate_deaminase"/>
    <property type="match status" value="1"/>
</dbReference>
<gene>
    <name evidence="6" type="ORF">A2927_00400</name>
</gene>
<dbReference type="InterPro" id="IPR002125">
    <property type="entry name" value="CMP_dCMP_dom"/>
</dbReference>
<dbReference type="InterPro" id="IPR035105">
    <property type="entry name" value="Deoxycytidylate_deaminase_dom"/>
</dbReference>
<comment type="cofactor">
    <cofactor evidence="1 4">
        <name>Zn(2+)</name>
        <dbReference type="ChEBI" id="CHEBI:29105"/>
    </cofactor>
</comment>
<dbReference type="GO" id="GO:0008270">
    <property type="term" value="F:zinc ion binding"/>
    <property type="evidence" value="ECO:0007669"/>
    <property type="project" value="InterPro"/>
</dbReference>
<dbReference type="PANTHER" id="PTHR11086">
    <property type="entry name" value="DEOXYCYTIDYLATE DEAMINASE-RELATED"/>
    <property type="match status" value="1"/>
</dbReference>
<dbReference type="GO" id="GO:0004132">
    <property type="term" value="F:dCMP deaminase activity"/>
    <property type="evidence" value="ECO:0007669"/>
    <property type="project" value="InterPro"/>
</dbReference>
<dbReference type="GO" id="GO:0005737">
    <property type="term" value="C:cytoplasm"/>
    <property type="evidence" value="ECO:0007669"/>
    <property type="project" value="TreeGrafter"/>
</dbReference>
<dbReference type="PANTHER" id="PTHR11086:SF18">
    <property type="entry name" value="DEOXYCYTIDYLATE DEAMINASE"/>
    <property type="match status" value="1"/>
</dbReference>
<evidence type="ECO:0000313" key="7">
    <source>
        <dbReference type="Proteomes" id="UP000178849"/>
    </source>
</evidence>
<dbReference type="Pfam" id="PF00383">
    <property type="entry name" value="dCMP_cyt_deam_1"/>
    <property type="match status" value="1"/>
</dbReference>
<keyword evidence="4" id="KW-0862">Zinc</keyword>
<organism evidence="6 7">
    <name type="scientific">Candidatus Komeilibacteria bacterium RIFCSPLOWO2_01_FULL_45_10</name>
    <dbReference type="NCBI Taxonomy" id="1798550"/>
    <lineage>
        <taxon>Bacteria</taxon>
        <taxon>Candidatus Komeiliibacteriota</taxon>
    </lineage>
</organism>
<sequence>MTNLPFGRTQSRPSWDEYFLKLAMLASERATCPRMHCGCVLVKNNRVLSTGYNGSLPGQPHCEEIGCLVENNHCIRTNHAEINALVQAATQGNNLEGATAYVTNMSCTTCAKALIAAGVKRIVVFTDFHDTRATEFYRDSKVKIDKLPMPPKIIDYDVENFGSAVKTEKSQ</sequence>
<feature type="domain" description="CMP/dCMP-type deaminase" evidence="5">
    <location>
        <begin position="14"/>
        <end position="140"/>
    </location>
</feature>
<evidence type="ECO:0000256" key="4">
    <source>
        <dbReference type="PIRSR" id="PIRSR006019-2"/>
    </source>
</evidence>
<dbReference type="STRING" id="1798550.A2927_00400"/>
<dbReference type="SUPFAM" id="SSF53927">
    <property type="entry name" value="Cytidine deaminase-like"/>
    <property type="match status" value="1"/>
</dbReference>
<comment type="caution">
    <text evidence="6">The sequence shown here is derived from an EMBL/GenBank/DDBJ whole genome shotgun (WGS) entry which is preliminary data.</text>
</comment>
<feature type="binding site" evidence="4">
    <location>
        <position position="110"/>
    </location>
    <ligand>
        <name>Zn(2+)</name>
        <dbReference type="ChEBI" id="CHEBI:29105"/>
        <note>catalytic</note>
    </ligand>
</feature>
<dbReference type="GO" id="GO:0006220">
    <property type="term" value="P:pyrimidine nucleotide metabolic process"/>
    <property type="evidence" value="ECO:0007669"/>
    <property type="project" value="InterPro"/>
</dbReference>
<proteinExistence type="predicted"/>
<dbReference type="Proteomes" id="UP000178849">
    <property type="component" value="Unassembled WGS sequence"/>
</dbReference>
<evidence type="ECO:0000256" key="1">
    <source>
        <dbReference type="ARBA" id="ARBA00001947"/>
    </source>
</evidence>
<dbReference type="InterPro" id="IPR016193">
    <property type="entry name" value="Cytidine_deaminase-like"/>
</dbReference>
<dbReference type="InterPro" id="IPR016473">
    <property type="entry name" value="dCMP_deaminase"/>
</dbReference>
<evidence type="ECO:0000256" key="3">
    <source>
        <dbReference type="PIRSR" id="PIRSR006019-1"/>
    </source>
</evidence>
<dbReference type="InterPro" id="IPR015517">
    <property type="entry name" value="dCMP_deaminase-rel"/>
</dbReference>
<dbReference type="PIRSF" id="PIRSF006019">
    <property type="entry name" value="dCMP_deaminase"/>
    <property type="match status" value="1"/>
</dbReference>
<reference evidence="6 7" key="1">
    <citation type="journal article" date="2016" name="Nat. Commun.">
        <title>Thousands of microbial genomes shed light on interconnected biogeochemical processes in an aquifer system.</title>
        <authorList>
            <person name="Anantharaman K."/>
            <person name="Brown C.T."/>
            <person name="Hug L.A."/>
            <person name="Sharon I."/>
            <person name="Castelle C.J."/>
            <person name="Probst A.J."/>
            <person name="Thomas B.C."/>
            <person name="Singh A."/>
            <person name="Wilkins M.J."/>
            <person name="Karaoz U."/>
            <person name="Brodie E.L."/>
            <person name="Williams K.H."/>
            <person name="Hubbard S.S."/>
            <person name="Banfield J.F."/>
        </authorList>
    </citation>
    <scope>NUCLEOTIDE SEQUENCE [LARGE SCALE GENOMIC DNA]</scope>
</reference>
<keyword evidence="2" id="KW-0378">Hydrolase</keyword>
<dbReference type="EMBL" id="MHKL01000022">
    <property type="protein sequence ID" value="OGY89281.1"/>
    <property type="molecule type" value="Genomic_DNA"/>
</dbReference>
<feature type="binding site" evidence="4">
    <location>
        <position position="79"/>
    </location>
    <ligand>
        <name>Zn(2+)</name>
        <dbReference type="ChEBI" id="CHEBI:29105"/>
        <note>catalytic</note>
    </ligand>
</feature>
<dbReference type="AlphaFoldDB" id="A0A1G2BJD7"/>
<dbReference type="PROSITE" id="PS51747">
    <property type="entry name" value="CYT_DCMP_DEAMINASES_2"/>
    <property type="match status" value="1"/>
</dbReference>
<keyword evidence="4" id="KW-0479">Metal-binding</keyword>